<dbReference type="AlphaFoldDB" id="A0A1L6MYV5"/>
<name>A0A1L6MYV5_9BACT</name>
<evidence type="ECO:0000313" key="1">
    <source>
        <dbReference type="EMBL" id="APS00702.1"/>
    </source>
</evidence>
<reference evidence="1 2" key="1">
    <citation type="submission" date="2016-08" db="EMBL/GenBank/DDBJ databases">
        <title>Identification and validation of antigenic proteins from Pajaroellobacter abortibovis using de-novo genome sequence assembly and reverse vaccinology.</title>
        <authorList>
            <person name="Welly B.T."/>
            <person name="Miller M.R."/>
            <person name="Stott J.L."/>
            <person name="Blanchard M.T."/>
            <person name="Islas-Trejo A.D."/>
            <person name="O'Rourke S.M."/>
            <person name="Young A.E."/>
            <person name="Medrano J.F."/>
            <person name="Van Eenennaam A.L."/>
        </authorList>
    </citation>
    <scope>NUCLEOTIDE SEQUENCE [LARGE SCALE GENOMIC DNA]</scope>
    <source>
        <strain evidence="1 2">BTF92-0548A/99-0131</strain>
    </source>
</reference>
<dbReference type="KEGG" id="pabo:BCY86_08440"/>
<proteinExistence type="predicted"/>
<dbReference type="EMBL" id="CP016908">
    <property type="protein sequence ID" value="APS00702.1"/>
    <property type="molecule type" value="Genomic_DNA"/>
</dbReference>
<protein>
    <submittedName>
        <fullName evidence="1">Uncharacterized protein</fullName>
    </submittedName>
</protein>
<organism evidence="1 2">
    <name type="scientific">Pajaroellobacter abortibovis</name>
    <dbReference type="NCBI Taxonomy" id="1882918"/>
    <lineage>
        <taxon>Bacteria</taxon>
        <taxon>Pseudomonadati</taxon>
        <taxon>Myxococcota</taxon>
        <taxon>Polyangia</taxon>
        <taxon>Polyangiales</taxon>
        <taxon>Polyangiaceae</taxon>
    </lineage>
</organism>
<sequence length="112" mass="12164">MAYCFALAFPHWYGIGITAPLPAPSGLFWRGNALLKLLIKGQPPDFPTRWTAFFLFICLFRTLLIERPLADGNCIAAASIPLSDETWTCEFGFFSLGAPPSGSAADPLAGRL</sequence>
<accession>A0A1L6MYV5</accession>
<evidence type="ECO:0000313" key="2">
    <source>
        <dbReference type="Proteomes" id="UP000185544"/>
    </source>
</evidence>
<dbReference type="STRING" id="1882918.BCY86_08440"/>
<gene>
    <name evidence="1" type="ORF">BCY86_08440</name>
</gene>
<keyword evidence="2" id="KW-1185">Reference proteome</keyword>
<dbReference type="RefSeq" id="WP_075277371.1">
    <property type="nucleotide sequence ID" value="NZ_CP016908.1"/>
</dbReference>
<dbReference type="Proteomes" id="UP000185544">
    <property type="component" value="Chromosome"/>
</dbReference>